<dbReference type="Proteomes" id="UP000199024">
    <property type="component" value="Unassembled WGS sequence"/>
</dbReference>
<keyword evidence="2" id="KW-1185">Reference proteome</keyword>
<gene>
    <name evidence="1" type="ORF">SAMN05421771_0609</name>
</gene>
<dbReference type="AlphaFoldDB" id="A0A1I6LEN5"/>
<dbReference type="Pfam" id="PF12543">
    <property type="entry name" value="DUF3738"/>
    <property type="match status" value="1"/>
</dbReference>
<dbReference type="OrthoDB" id="116820at2"/>
<proteinExistence type="predicted"/>
<evidence type="ECO:0000313" key="1">
    <source>
        <dbReference type="EMBL" id="SFS01728.1"/>
    </source>
</evidence>
<evidence type="ECO:0000313" key="2">
    <source>
        <dbReference type="Proteomes" id="UP000199024"/>
    </source>
</evidence>
<organism evidence="1 2">
    <name type="scientific">Granulicella pectinivorans</name>
    <dbReference type="NCBI Taxonomy" id="474950"/>
    <lineage>
        <taxon>Bacteria</taxon>
        <taxon>Pseudomonadati</taxon>
        <taxon>Acidobacteriota</taxon>
        <taxon>Terriglobia</taxon>
        <taxon>Terriglobales</taxon>
        <taxon>Acidobacteriaceae</taxon>
        <taxon>Granulicella</taxon>
    </lineage>
</organism>
<accession>A0A1I6LEN5</accession>
<dbReference type="EMBL" id="FOZL01000001">
    <property type="protein sequence ID" value="SFS01728.1"/>
    <property type="molecule type" value="Genomic_DNA"/>
</dbReference>
<name>A0A1I6LEN5_9BACT</name>
<reference evidence="1 2" key="1">
    <citation type="submission" date="2016-10" db="EMBL/GenBank/DDBJ databases">
        <authorList>
            <person name="de Groot N.N."/>
        </authorList>
    </citation>
    <scope>NUCLEOTIDE SEQUENCE [LARGE SCALE GENOMIC DNA]</scope>
    <source>
        <strain evidence="1 2">DSM 21001</strain>
    </source>
</reference>
<dbReference type="NCBIfam" id="TIGR03435">
    <property type="entry name" value="Soli_TIGR03435"/>
    <property type="match status" value="1"/>
</dbReference>
<sequence length="262" mass="28480">MEKSCLQGQSEDFSSEGVLASSIVTNEATMKTFGLVCWLLLAVTGAWAQVPDWQKAAGGKMAFDVATNRPTKPGEFTPPSFPLGPDDSYKQTGGAFSADFPLMVYVSFAYKLPYSPDQTKSLRSQLPKELAEEKFTIKARGPATATKDQMRLMMQDLLAERFKLVVHYEKKELPVLILTLKKAGVTGPRLIPHTSGPPCVEEAGDAQPAQPKDVFPPQCGIYQAMLTQSRMLHLGSRNTTLDLMADALPGIGQQGRTMIAGP</sequence>
<dbReference type="InterPro" id="IPR017801">
    <property type="entry name" value="DUF3738"/>
</dbReference>
<protein>
    <submittedName>
        <fullName evidence="1">Soil-associated protein, TIGR03435 family</fullName>
    </submittedName>
</protein>
<dbReference type="STRING" id="474950.SAMN05421771_0609"/>